<evidence type="ECO:0000313" key="7">
    <source>
        <dbReference type="Proteomes" id="UP000327148"/>
    </source>
</evidence>
<dbReference type="PROSITE" id="PS51464">
    <property type="entry name" value="SIS"/>
    <property type="match status" value="2"/>
</dbReference>
<dbReference type="RefSeq" id="WP_070431628.1">
    <property type="nucleotide sequence ID" value="NZ_VYWO01000006.1"/>
</dbReference>
<dbReference type="EMBL" id="VYWO01000006">
    <property type="protein sequence ID" value="KAA9300168.1"/>
    <property type="molecule type" value="Genomic_DNA"/>
</dbReference>
<dbReference type="InterPro" id="IPR035464">
    <property type="entry name" value="SIS_AgaS"/>
</dbReference>
<evidence type="ECO:0000256" key="1">
    <source>
        <dbReference type="ARBA" id="ARBA00007748"/>
    </source>
</evidence>
<name>A0A5N1GIJ9_9LACT</name>
<comment type="caution">
    <text evidence="6">The sequence shown here is derived from an EMBL/GenBank/DDBJ whole genome shotgun (WGS) entry which is preliminary data.</text>
</comment>
<feature type="domain" description="SIS" evidence="5">
    <location>
        <begin position="221"/>
        <end position="368"/>
    </location>
</feature>
<evidence type="ECO:0000256" key="3">
    <source>
        <dbReference type="ARBA" id="ARBA00022801"/>
    </source>
</evidence>
<evidence type="ECO:0000313" key="6">
    <source>
        <dbReference type="EMBL" id="KAA9300168.1"/>
    </source>
</evidence>
<evidence type="ECO:0000256" key="4">
    <source>
        <dbReference type="ARBA" id="ARBA00029292"/>
    </source>
</evidence>
<feature type="domain" description="SIS" evidence="5">
    <location>
        <begin position="42"/>
        <end position="207"/>
    </location>
</feature>
<dbReference type="InterPro" id="IPR050303">
    <property type="entry name" value="GatZ_KbaZ_carbometab"/>
</dbReference>
<dbReference type="InterPro" id="IPR001347">
    <property type="entry name" value="SIS_dom"/>
</dbReference>
<evidence type="ECO:0000259" key="5">
    <source>
        <dbReference type="PROSITE" id="PS51464"/>
    </source>
</evidence>
<dbReference type="Proteomes" id="UP000327148">
    <property type="component" value="Unassembled WGS sequence"/>
</dbReference>
<reference evidence="6 7" key="1">
    <citation type="submission" date="2019-09" db="EMBL/GenBank/DDBJ databases">
        <title>Draft genome sequence assemblies of isolates from the urinary tract.</title>
        <authorList>
            <person name="Mores C.R."/>
            <person name="Putonti C."/>
            <person name="Wolfe A.J."/>
        </authorList>
    </citation>
    <scope>NUCLEOTIDE SEQUENCE [LARGE SCALE GENOMIC DNA]</scope>
    <source>
        <strain evidence="6 7">UMB623</strain>
    </source>
</reference>
<dbReference type="OrthoDB" id="9779207at2"/>
<comment type="similarity">
    <text evidence="1">Belongs to the SIS family. AgaS subfamily.</text>
</comment>
<dbReference type="AlphaFoldDB" id="A0A5N1GIJ9"/>
<keyword evidence="2" id="KW-0677">Repeat</keyword>
<proteinExistence type="inferred from homology"/>
<comment type="catalytic activity">
    <reaction evidence="4">
        <text>D-galactosamine 6-phosphate + H2O = D-tagatopyranose 1-phosphate + NH4(+)</text>
        <dbReference type="Rhea" id="RHEA:47680"/>
        <dbReference type="ChEBI" id="CHEBI:15377"/>
        <dbReference type="ChEBI" id="CHEBI:28938"/>
        <dbReference type="ChEBI" id="CHEBI:71674"/>
        <dbReference type="ChEBI" id="CHEBI:138150"/>
    </reaction>
</comment>
<dbReference type="InterPro" id="IPR035466">
    <property type="entry name" value="GlmS/AgaS_SIS"/>
</dbReference>
<dbReference type="GO" id="GO:0097367">
    <property type="term" value="F:carbohydrate derivative binding"/>
    <property type="evidence" value="ECO:0007669"/>
    <property type="project" value="InterPro"/>
</dbReference>
<dbReference type="GO" id="GO:0009401">
    <property type="term" value="P:phosphoenolpyruvate-dependent sugar phosphotransferase system"/>
    <property type="evidence" value="ECO:0007669"/>
    <property type="project" value="TreeGrafter"/>
</dbReference>
<dbReference type="InterPro" id="IPR046348">
    <property type="entry name" value="SIS_dom_sf"/>
</dbReference>
<organism evidence="6 7">
    <name type="scientific">Aerococcus sanguinicola</name>
    <dbReference type="NCBI Taxonomy" id="119206"/>
    <lineage>
        <taxon>Bacteria</taxon>
        <taxon>Bacillati</taxon>
        <taxon>Bacillota</taxon>
        <taxon>Bacilli</taxon>
        <taxon>Lactobacillales</taxon>
        <taxon>Aerococcaceae</taxon>
        <taxon>Aerococcus</taxon>
    </lineage>
</organism>
<dbReference type="CDD" id="cd05010">
    <property type="entry name" value="SIS_AgaS_like"/>
    <property type="match status" value="1"/>
</dbReference>
<gene>
    <name evidence="6" type="ORF">F6I03_08385</name>
</gene>
<keyword evidence="3" id="KW-0378">Hydrolase</keyword>
<dbReference type="GO" id="GO:0005886">
    <property type="term" value="C:plasma membrane"/>
    <property type="evidence" value="ECO:0007669"/>
    <property type="project" value="TreeGrafter"/>
</dbReference>
<evidence type="ECO:0000256" key="2">
    <source>
        <dbReference type="ARBA" id="ARBA00022737"/>
    </source>
</evidence>
<accession>A0A5N1GIJ9</accession>
<dbReference type="GO" id="GO:0016787">
    <property type="term" value="F:hydrolase activity"/>
    <property type="evidence" value="ECO:0007669"/>
    <property type="project" value="UniProtKB-KW"/>
</dbReference>
<protein>
    <submittedName>
        <fullName evidence="6">SIS domain-containing protein</fullName>
    </submittedName>
</protein>
<dbReference type="SUPFAM" id="SSF53697">
    <property type="entry name" value="SIS domain"/>
    <property type="match status" value="1"/>
</dbReference>
<sequence>MLLESQEKLESLGAINTAPEIKQQPELWEETLEIYKENREALADYLAKIEGKHDQIRIIFTGAGTSAFVGETVLPYVSEQLDAKKWRVEAIATTSIVSNPYQYLEKELPTLLVSYARSGNSPESVKTVQLAQELIDDLYQLTITCAPEGKLAQNAQGDPKNFSLLMPERSNDKGFAMTGSYSCMALASLLVFGQESLEAKEAYVAKLAEIGREAIDREDEIAKYLEGNFDRVVYLGSGSLAGLAHEAHLKVLELTAGQVEASFESSLGFRHGPKSIVNEKTLVFLFLSNHPYTRLYDIDLLKEVAADQIAEEVVGIGAPAEPTYEGDAFTYQSGEDLPDAYLALADVIFAQIVSLHTSVKVGNKPDTPSPTGTVNRVVKGVILHDYQA</sequence>
<dbReference type="PANTHER" id="PTHR32502:SF3">
    <property type="entry name" value="D-GALACTOSAMINE-6-PHOSPHATE DEAMINASE AGAS-RELATED"/>
    <property type="match status" value="1"/>
</dbReference>
<dbReference type="PANTHER" id="PTHR32502">
    <property type="entry name" value="N-ACETYLGALACTOSAMINE PERMEASE II COMPONENT-RELATED"/>
    <property type="match status" value="1"/>
</dbReference>
<dbReference type="Gene3D" id="3.40.50.10490">
    <property type="entry name" value="Glucose-6-phosphate isomerase like protein, domain 1"/>
    <property type="match status" value="2"/>
</dbReference>
<dbReference type="CDD" id="cd05008">
    <property type="entry name" value="SIS_GlmS_GlmD_1"/>
    <property type="match status" value="1"/>
</dbReference>
<dbReference type="GO" id="GO:1901135">
    <property type="term" value="P:carbohydrate derivative metabolic process"/>
    <property type="evidence" value="ECO:0007669"/>
    <property type="project" value="InterPro"/>
</dbReference>